<feature type="transmembrane region" description="Helical" evidence="1">
    <location>
        <begin position="192"/>
        <end position="209"/>
    </location>
</feature>
<name>A0A382SW23_9ZZZZ</name>
<feature type="non-terminal residue" evidence="2">
    <location>
        <position position="238"/>
    </location>
</feature>
<gene>
    <name evidence="2" type="ORF">METZ01_LOCUS366271</name>
</gene>
<accession>A0A382SW23</accession>
<sequence length="238" mass="27419">MDTKKIFFLIFGIVFIVFLFTSDGHRFTMDEDMGAQMALGMVTLEPHPDYVEGGTDQTSKVFFHMGELHNPYNDGIPCTNGITCFGASVFYSATEVPFIALNHYFHIITNDTHVFSIEDFADAHYIFWRNSENPDFIFLELFYSPFFLALSVGIFFLVCLEHKFTRQNSIILSFVLAFSTIIWAYSNTSLNVIPTAFFLLLGYLFFKKFRRLNQNKFLVLCSASFAFAFLIREDAIML</sequence>
<dbReference type="AlphaFoldDB" id="A0A382SW23"/>
<evidence type="ECO:0000256" key="1">
    <source>
        <dbReference type="SAM" id="Phobius"/>
    </source>
</evidence>
<reference evidence="2" key="1">
    <citation type="submission" date="2018-05" db="EMBL/GenBank/DDBJ databases">
        <authorList>
            <person name="Lanie J.A."/>
            <person name="Ng W.-L."/>
            <person name="Kazmierczak K.M."/>
            <person name="Andrzejewski T.M."/>
            <person name="Davidsen T.M."/>
            <person name="Wayne K.J."/>
            <person name="Tettelin H."/>
            <person name="Glass J.I."/>
            <person name="Rusch D."/>
            <person name="Podicherti R."/>
            <person name="Tsui H.-C.T."/>
            <person name="Winkler M.E."/>
        </authorList>
    </citation>
    <scope>NUCLEOTIDE SEQUENCE</scope>
</reference>
<organism evidence="2">
    <name type="scientific">marine metagenome</name>
    <dbReference type="NCBI Taxonomy" id="408172"/>
    <lineage>
        <taxon>unclassified sequences</taxon>
        <taxon>metagenomes</taxon>
        <taxon>ecological metagenomes</taxon>
    </lineage>
</organism>
<evidence type="ECO:0000313" key="2">
    <source>
        <dbReference type="EMBL" id="SVD13417.1"/>
    </source>
</evidence>
<keyword evidence="1" id="KW-1133">Transmembrane helix</keyword>
<feature type="transmembrane region" description="Helical" evidence="1">
    <location>
        <begin position="170"/>
        <end position="186"/>
    </location>
</feature>
<dbReference type="EMBL" id="UINC01131608">
    <property type="protein sequence ID" value="SVD13417.1"/>
    <property type="molecule type" value="Genomic_DNA"/>
</dbReference>
<evidence type="ECO:0008006" key="3">
    <source>
        <dbReference type="Google" id="ProtNLM"/>
    </source>
</evidence>
<protein>
    <recommendedName>
        <fullName evidence="3">Glycosyltransferase RgtA/B/C/D-like domain-containing protein</fullName>
    </recommendedName>
</protein>
<feature type="transmembrane region" description="Helical" evidence="1">
    <location>
        <begin position="136"/>
        <end position="158"/>
    </location>
</feature>
<proteinExistence type="predicted"/>
<keyword evidence="1" id="KW-0472">Membrane</keyword>
<keyword evidence="1" id="KW-0812">Transmembrane</keyword>